<keyword evidence="7" id="KW-1185">Reference proteome</keyword>
<comment type="function">
    <text evidence="1">Required for the transposition of the insertion element.</text>
</comment>
<comment type="similarity">
    <text evidence="2">Belongs to the transposase mutator family.</text>
</comment>
<dbReference type="Proteomes" id="UP001500831">
    <property type="component" value="Unassembled WGS sequence"/>
</dbReference>
<accession>A0ABP6IMJ3</accession>
<dbReference type="EMBL" id="BAAAVI010000050">
    <property type="protein sequence ID" value="GAA2892697.1"/>
    <property type="molecule type" value="Genomic_DNA"/>
</dbReference>
<keyword evidence="4" id="KW-0238">DNA-binding</keyword>
<protein>
    <submittedName>
        <fullName evidence="6">Uncharacterized protein</fullName>
    </submittedName>
</protein>
<organism evidence="6 7">
    <name type="scientific">Streptosporangium fragile</name>
    <dbReference type="NCBI Taxonomy" id="46186"/>
    <lineage>
        <taxon>Bacteria</taxon>
        <taxon>Bacillati</taxon>
        <taxon>Actinomycetota</taxon>
        <taxon>Actinomycetes</taxon>
        <taxon>Streptosporangiales</taxon>
        <taxon>Streptosporangiaceae</taxon>
        <taxon>Streptosporangium</taxon>
    </lineage>
</organism>
<gene>
    <name evidence="6" type="ORF">GCM10010517_57190</name>
</gene>
<evidence type="ECO:0000256" key="1">
    <source>
        <dbReference type="ARBA" id="ARBA00002190"/>
    </source>
</evidence>
<evidence type="ECO:0000313" key="6">
    <source>
        <dbReference type="EMBL" id="GAA2892697.1"/>
    </source>
</evidence>
<comment type="caution">
    <text evidence="6">The sequence shown here is derived from an EMBL/GenBank/DDBJ whole genome shotgun (WGS) entry which is preliminary data.</text>
</comment>
<evidence type="ECO:0000256" key="4">
    <source>
        <dbReference type="ARBA" id="ARBA00023125"/>
    </source>
</evidence>
<evidence type="ECO:0000256" key="5">
    <source>
        <dbReference type="ARBA" id="ARBA00023172"/>
    </source>
</evidence>
<keyword evidence="5" id="KW-0233">DNA recombination</keyword>
<evidence type="ECO:0000256" key="3">
    <source>
        <dbReference type="ARBA" id="ARBA00022578"/>
    </source>
</evidence>
<dbReference type="Pfam" id="PF00872">
    <property type="entry name" value="Transposase_mut"/>
    <property type="match status" value="1"/>
</dbReference>
<proteinExistence type="inferred from homology"/>
<sequence length="80" mass="8295">MAVPDSVDPAARLAKQIETGDPDLLRSMVKTTAEGGAGWPAFLRSLVARDLSGVQPVVSDARAGPVQAVDVALPGASWQR</sequence>
<keyword evidence="3" id="KW-0815">Transposition</keyword>
<evidence type="ECO:0000313" key="7">
    <source>
        <dbReference type="Proteomes" id="UP001500831"/>
    </source>
</evidence>
<name>A0ABP6IMJ3_9ACTN</name>
<reference evidence="7" key="1">
    <citation type="journal article" date="2019" name="Int. J. Syst. Evol. Microbiol.">
        <title>The Global Catalogue of Microorganisms (GCM) 10K type strain sequencing project: providing services to taxonomists for standard genome sequencing and annotation.</title>
        <authorList>
            <consortium name="The Broad Institute Genomics Platform"/>
            <consortium name="The Broad Institute Genome Sequencing Center for Infectious Disease"/>
            <person name="Wu L."/>
            <person name="Ma J."/>
        </authorList>
    </citation>
    <scope>NUCLEOTIDE SEQUENCE [LARGE SCALE GENOMIC DNA]</scope>
    <source>
        <strain evidence="7">JCM 6242</strain>
    </source>
</reference>
<dbReference type="InterPro" id="IPR001207">
    <property type="entry name" value="Transposase_mutator"/>
</dbReference>
<evidence type="ECO:0000256" key="2">
    <source>
        <dbReference type="ARBA" id="ARBA00010961"/>
    </source>
</evidence>